<proteinExistence type="predicted"/>
<organism evidence="2 3">
    <name type="scientific">Paraburkholderia graminis</name>
    <dbReference type="NCBI Taxonomy" id="60548"/>
    <lineage>
        <taxon>Bacteria</taxon>
        <taxon>Pseudomonadati</taxon>
        <taxon>Pseudomonadota</taxon>
        <taxon>Betaproteobacteria</taxon>
        <taxon>Burkholderiales</taxon>
        <taxon>Burkholderiaceae</taxon>
        <taxon>Paraburkholderia</taxon>
    </lineage>
</organism>
<dbReference type="AlphaFoldDB" id="A0ABD5CSR2"/>
<evidence type="ECO:0000313" key="3">
    <source>
        <dbReference type="Proteomes" id="UP001245184"/>
    </source>
</evidence>
<dbReference type="EMBL" id="JAVIZN010000003">
    <property type="protein sequence ID" value="MDR6208302.1"/>
    <property type="molecule type" value="Genomic_DNA"/>
</dbReference>
<name>A0ABD5CSR2_9BURK</name>
<evidence type="ECO:0000256" key="1">
    <source>
        <dbReference type="SAM" id="MobiDB-lite"/>
    </source>
</evidence>
<feature type="region of interest" description="Disordered" evidence="1">
    <location>
        <begin position="1"/>
        <end position="23"/>
    </location>
</feature>
<accession>A0ABD5CSR2</accession>
<gene>
    <name evidence="2" type="ORF">QF025_007103</name>
</gene>
<comment type="caution">
    <text evidence="2">The sequence shown here is derived from an EMBL/GenBank/DDBJ whole genome shotgun (WGS) entry which is preliminary data.</text>
</comment>
<protein>
    <submittedName>
        <fullName evidence="2">Uncharacterized protein</fullName>
    </submittedName>
</protein>
<reference evidence="2 3" key="1">
    <citation type="submission" date="2023-08" db="EMBL/GenBank/DDBJ databases">
        <title>Genome sequencing of plant associated microbes to promote plant fitness in Sorghum bicolor and Oryza sativa.</title>
        <authorList>
            <person name="Coleman-Derr D."/>
        </authorList>
    </citation>
    <scope>NUCLEOTIDE SEQUENCE [LARGE SCALE GENOMIC DNA]</scope>
    <source>
        <strain evidence="2 3">SLBN-33</strain>
    </source>
</reference>
<sequence>MNEDDFARLPPAAQAYIREPEARNQQLGERITQLEEQFRLAQSRRFNAQQREAARSFVRRG</sequence>
<evidence type="ECO:0000313" key="2">
    <source>
        <dbReference type="EMBL" id="MDR6208302.1"/>
    </source>
</evidence>
<dbReference type="Proteomes" id="UP001245184">
    <property type="component" value="Unassembled WGS sequence"/>
</dbReference>